<dbReference type="GO" id="GO:0005737">
    <property type="term" value="C:cytoplasm"/>
    <property type="evidence" value="ECO:0007669"/>
    <property type="project" value="UniProtKB-SubCell"/>
</dbReference>
<evidence type="ECO:0000313" key="26">
    <source>
        <dbReference type="Proteomes" id="UP000032233"/>
    </source>
</evidence>
<comment type="catalytic activity">
    <reaction evidence="20">
        <text>hexadecanoyl-CoA + H2O = hexadecanoate + CoA + H(+)</text>
        <dbReference type="Rhea" id="RHEA:16645"/>
        <dbReference type="ChEBI" id="CHEBI:7896"/>
        <dbReference type="ChEBI" id="CHEBI:15377"/>
        <dbReference type="ChEBI" id="CHEBI:15378"/>
        <dbReference type="ChEBI" id="CHEBI:57287"/>
        <dbReference type="ChEBI" id="CHEBI:57379"/>
        <dbReference type="EC" id="3.1.2.2"/>
    </reaction>
    <physiologicalReaction direction="left-to-right" evidence="20">
        <dbReference type="Rhea" id="RHEA:16646"/>
    </physiologicalReaction>
</comment>
<accession>A0A0D2J141</accession>
<comment type="caution">
    <text evidence="25">The sequence shown here is derived from an EMBL/GenBank/DDBJ whole genome shotgun (WGS) entry which is preliminary data.</text>
</comment>
<dbReference type="GO" id="GO:0006631">
    <property type="term" value="P:fatty acid metabolic process"/>
    <property type="evidence" value="ECO:0007669"/>
    <property type="project" value="UniProtKB-KW"/>
</dbReference>
<evidence type="ECO:0000256" key="8">
    <source>
        <dbReference type="ARBA" id="ARBA00022832"/>
    </source>
</evidence>
<evidence type="ECO:0000256" key="9">
    <source>
        <dbReference type="ARBA" id="ARBA00022946"/>
    </source>
</evidence>
<gene>
    <name evidence="25" type="ORF">X474_21655</name>
</gene>
<evidence type="ECO:0000256" key="23">
    <source>
        <dbReference type="ARBA" id="ARBA00048180"/>
    </source>
</evidence>
<evidence type="ECO:0000313" key="25">
    <source>
        <dbReference type="EMBL" id="KIX11939.1"/>
    </source>
</evidence>
<dbReference type="GO" id="GO:0016790">
    <property type="term" value="F:thiolester hydrolase activity"/>
    <property type="evidence" value="ECO:0007669"/>
    <property type="project" value="UniProtKB-ARBA"/>
</dbReference>
<dbReference type="SUPFAM" id="SSF54637">
    <property type="entry name" value="Thioesterase/thiol ester dehydrase-isomerase"/>
    <property type="match status" value="1"/>
</dbReference>
<evidence type="ECO:0000256" key="18">
    <source>
        <dbReference type="ARBA" id="ARBA00043210"/>
    </source>
</evidence>
<dbReference type="InParanoid" id="A0A0D2J141"/>
<keyword evidence="9" id="KW-0809">Transit peptide</keyword>
<sequence>MDQSGKNALLDDGYCFACGKNNPAGLGMQVEYTEDQVLCRIELPTRFQGWSGIAHGGVVSTLLDEVMAHAVLHFKGPGVTASMETRYSAPVPLETRLLVKGWIDETRGRMVKTMATVSLAGSDKYLAQATAKFLMPKD</sequence>
<evidence type="ECO:0000256" key="14">
    <source>
        <dbReference type="ARBA" id="ARBA00037002"/>
    </source>
</evidence>
<evidence type="ECO:0000256" key="16">
    <source>
        <dbReference type="ARBA" id="ARBA00038848"/>
    </source>
</evidence>
<evidence type="ECO:0000256" key="3">
    <source>
        <dbReference type="ARBA" id="ARBA00004632"/>
    </source>
</evidence>
<dbReference type="Proteomes" id="UP000032233">
    <property type="component" value="Unassembled WGS sequence"/>
</dbReference>
<keyword evidence="6" id="KW-0053">Apoptosis</keyword>
<dbReference type="OrthoDB" id="5297685at2"/>
<evidence type="ECO:0000256" key="10">
    <source>
        <dbReference type="ARBA" id="ARBA00023098"/>
    </source>
</evidence>
<evidence type="ECO:0000256" key="17">
    <source>
        <dbReference type="ARBA" id="ARBA00040123"/>
    </source>
</evidence>
<evidence type="ECO:0000256" key="13">
    <source>
        <dbReference type="ARBA" id="ARBA00035852"/>
    </source>
</evidence>
<keyword evidence="11" id="KW-0472">Membrane</keyword>
<keyword evidence="8" id="KW-0276">Fatty acid metabolism</keyword>
<comment type="catalytic activity">
    <reaction evidence="13">
        <text>(5Z,8Z,11Z,14Z)-eicosatetraenoyl-CoA + H2O = (5Z,8Z,11Z,14Z)-eicosatetraenoate + CoA + H(+)</text>
        <dbReference type="Rhea" id="RHEA:40151"/>
        <dbReference type="ChEBI" id="CHEBI:15377"/>
        <dbReference type="ChEBI" id="CHEBI:15378"/>
        <dbReference type="ChEBI" id="CHEBI:32395"/>
        <dbReference type="ChEBI" id="CHEBI:57287"/>
        <dbReference type="ChEBI" id="CHEBI:57368"/>
    </reaction>
    <physiologicalReaction direction="left-to-right" evidence="13">
        <dbReference type="Rhea" id="RHEA:40152"/>
    </physiologicalReaction>
</comment>
<evidence type="ECO:0000259" key="24">
    <source>
        <dbReference type="Pfam" id="PF03061"/>
    </source>
</evidence>
<evidence type="ECO:0000256" key="1">
    <source>
        <dbReference type="ARBA" id="ARBA00004170"/>
    </source>
</evidence>
<dbReference type="CDD" id="cd03443">
    <property type="entry name" value="PaaI_thioesterase"/>
    <property type="match status" value="1"/>
</dbReference>
<dbReference type="EMBL" id="AZAC01000037">
    <property type="protein sequence ID" value="KIX11939.1"/>
    <property type="molecule type" value="Genomic_DNA"/>
</dbReference>
<dbReference type="PANTHER" id="PTHR12418:SF19">
    <property type="entry name" value="ACYL-COENZYME A THIOESTERASE THEM4"/>
    <property type="match status" value="1"/>
</dbReference>
<evidence type="ECO:0000256" key="4">
    <source>
        <dbReference type="ARBA" id="ARBA00022475"/>
    </source>
</evidence>
<comment type="similarity">
    <text evidence="15">Belongs to the THEM4/THEM5 thioesterase family.</text>
</comment>
<comment type="catalytic activity">
    <reaction evidence="22">
        <text>dodecanoyl-CoA + H2O = dodecanoate + CoA + H(+)</text>
        <dbReference type="Rhea" id="RHEA:30135"/>
        <dbReference type="ChEBI" id="CHEBI:15377"/>
        <dbReference type="ChEBI" id="CHEBI:15378"/>
        <dbReference type="ChEBI" id="CHEBI:18262"/>
        <dbReference type="ChEBI" id="CHEBI:57287"/>
        <dbReference type="ChEBI" id="CHEBI:57375"/>
    </reaction>
    <physiologicalReaction direction="left-to-right" evidence="22">
        <dbReference type="Rhea" id="RHEA:30136"/>
    </physiologicalReaction>
</comment>
<dbReference type="PANTHER" id="PTHR12418">
    <property type="entry name" value="ACYL-COENZYME A THIOESTERASE THEM4"/>
    <property type="match status" value="1"/>
</dbReference>
<organism evidence="25 26">
    <name type="scientific">Dethiosulfatarculus sandiegensis</name>
    <dbReference type="NCBI Taxonomy" id="1429043"/>
    <lineage>
        <taxon>Bacteria</taxon>
        <taxon>Pseudomonadati</taxon>
        <taxon>Thermodesulfobacteriota</taxon>
        <taxon>Desulfarculia</taxon>
        <taxon>Desulfarculales</taxon>
        <taxon>Desulfarculaceae</taxon>
        <taxon>Dethiosulfatarculus</taxon>
    </lineage>
</organism>
<reference evidence="25 26" key="1">
    <citation type="submission" date="2013-11" db="EMBL/GenBank/DDBJ databases">
        <title>Metagenomic analysis of a methanogenic consortium involved in long chain n-alkane degradation.</title>
        <authorList>
            <person name="Davidova I.A."/>
            <person name="Callaghan A.V."/>
            <person name="Wawrik B."/>
            <person name="Pruitt S."/>
            <person name="Marks C."/>
            <person name="Duncan K.E."/>
            <person name="Suflita J.M."/>
        </authorList>
    </citation>
    <scope>NUCLEOTIDE SEQUENCE [LARGE SCALE GENOMIC DNA]</scope>
    <source>
        <strain evidence="25 26">SPR</strain>
    </source>
</reference>
<dbReference type="InterPro" id="IPR006683">
    <property type="entry name" value="Thioestr_dom"/>
</dbReference>
<dbReference type="Pfam" id="PF03061">
    <property type="entry name" value="4HBT"/>
    <property type="match status" value="1"/>
</dbReference>
<keyword evidence="26" id="KW-1185">Reference proteome</keyword>
<evidence type="ECO:0000256" key="7">
    <source>
        <dbReference type="ARBA" id="ARBA00022801"/>
    </source>
</evidence>
<protein>
    <recommendedName>
        <fullName evidence="17">Acyl-coenzyme A thioesterase THEM4</fullName>
        <ecNumber evidence="16">3.1.2.2</ecNumber>
    </recommendedName>
    <alternativeName>
        <fullName evidence="18">Thioesterase superfamily member 4</fullName>
    </alternativeName>
</protein>
<dbReference type="AlphaFoldDB" id="A0A0D2J141"/>
<evidence type="ECO:0000256" key="21">
    <source>
        <dbReference type="ARBA" id="ARBA00047969"/>
    </source>
</evidence>
<evidence type="ECO:0000256" key="19">
    <source>
        <dbReference type="ARBA" id="ARBA00047588"/>
    </source>
</evidence>
<comment type="catalytic activity">
    <reaction evidence="23">
        <text>tetradecanoyl-CoA + H2O = tetradecanoate + CoA + H(+)</text>
        <dbReference type="Rhea" id="RHEA:40119"/>
        <dbReference type="ChEBI" id="CHEBI:15377"/>
        <dbReference type="ChEBI" id="CHEBI:15378"/>
        <dbReference type="ChEBI" id="CHEBI:30807"/>
        <dbReference type="ChEBI" id="CHEBI:57287"/>
        <dbReference type="ChEBI" id="CHEBI:57385"/>
    </reaction>
    <physiologicalReaction direction="left-to-right" evidence="23">
        <dbReference type="Rhea" id="RHEA:40120"/>
    </physiologicalReaction>
</comment>
<proteinExistence type="inferred from homology"/>
<feature type="domain" description="Thioesterase" evidence="24">
    <location>
        <begin position="52"/>
        <end position="117"/>
    </location>
</feature>
<keyword evidence="10" id="KW-0443">Lipid metabolism</keyword>
<dbReference type="InterPro" id="IPR052365">
    <property type="entry name" value="THEM4/THEM5_acyl-CoA_thioest"/>
</dbReference>
<dbReference type="EC" id="3.1.2.2" evidence="16"/>
<keyword evidence="5" id="KW-0963">Cytoplasm</keyword>
<comment type="catalytic activity">
    <reaction evidence="21">
        <text>decanoyl-CoA + H2O = decanoate + CoA + H(+)</text>
        <dbReference type="Rhea" id="RHEA:40059"/>
        <dbReference type="ChEBI" id="CHEBI:15377"/>
        <dbReference type="ChEBI" id="CHEBI:15378"/>
        <dbReference type="ChEBI" id="CHEBI:27689"/>
        <dbReference type="ChEBI" id="CHEBI:57287"/>
        <dbReference type="ChEBI" id="CHEBI:61430"/>
    </reaction>
    <physiologicalReaction direction="left-to-right" evidence="21">
        <dbReference type="Rhea" id="RHEA:40060"/>
    </physiologicalReaction>
</comment>
<comment type="subcellular location">
    <subcellularLocation>
        <location evidence="3">Cell projection</location>
        <location evidence="3">Ruffle membrane</location>
    </subcellularLocation>
    <subcellularLocation>
        <location evidence="2">Cytoplasm</location>
    </subcellularLocation>
    <subcellularLocation>
        <location evidence="1">Membrane</location>
        <topology evidence="1">Peripheral membrane protein</topology>
    </subcellularLocation>
</comment>
<comment type="catalytic activity">
    <reaction evidence="14">
        <text>(9Z)-octadecenoyl-CoA + H2O = (9Z)-octadecenoate + CoA + H(+)</text>
        <dbReference type="Rhea" id="RHEA:40139"/>
        <dbReference type="ChEBI" id="CHEBI:15377"/>
        <dbReference type="ChEBI" id="CHEBI:15378"/>
        <dbReference type="ChEBI" id="CHEBI:30823"/>
        <dbReference type="ChEBI" id="CHEBI:57287"/>
        <dbReference type="ChEBI" id="CHEBI:57387"/>
    </reaction>
    <physiologicalReaction direction="left-to-right" evidence="14">
        <dbReference type="Rhea" id="RHEA:40140"/>
    </physiologicalReaction>
</comment>
<evidence type="ECO:0000256" key="2">
    <source>
        <dbReference type="ARBA" id="ARBA00004496"/>
    </source>
</evidence>
<dbReference type="Gene3D" id="3.10.129.10">
    <property type="entry name" value="Hotdog Thioesterase"/>
    <property type="match status" value="1"/>
</dbReference>
<name>A0A0D2J141_9BACT</name>
<evidence type="ECO:0000256" key="6">
    <source>
        <dbReference type="ARBA" id="ARBA00022703"/>
    </source>
</evidence>
<dbReference type="InterPro" id="IPR029069">
    <property type="entry name" value="HotDog_dom_sf"/>
</dbReference>
<dbReference type="RefSeq" id="WP_044351295.1">
    <property type="nucleotide sequence ID" value="NZ_AZAC01000037.1"/>
</dbReference>
<evidence type="ECO:0000256" key="22">
    <source>
        <dbReference type="ARBA" id="ARBA00048074"/>
    </source>
</evidence>
<dbReference type="STRING" id="1429043.X474_21655"/>
<evidence type="ECO:0000256" key="20">
    <source>
        <dbReference type="ARBA" id="ARBA00047734"/>
    </source>
</evidence>
<evidence type="ECO:0000256" key="15">
    <source>
        <dbReference type="ARBA" id="ARBA00038456"/>
    </source>
</evidence>
<keyword evidence="12" id="KW-0966">Cell projection</keyword>
<evidence type="ECO:0000256" key="11">
    <source>
        <dbReference type="ARBA" id="ARBA00023136"/>
    </source>
</evidence>
<comment type="catalytic activity">
    <reaction evidence="19">
        <text>octanoyl-CoA + H2O = octanoate + CoA + H(+)</text>
        <dbReference type="Rhea" id="RHEA:30143"/>
        <dbReference type="ChEBI" id="CHEBI:15377"/>
        <dbReference type="ChEBI" id="CHEBI:15378"/>
        <dbReference type="ChEBI" id="CHEBI:25646"/>
        <dbReference type="ChEBI" id="CHEBI:57287"/>
        <dbReference type="ChEBI" id="CHEBI:57386"/>
    </reaction>
    <physiologicalReaction direction="left-to-right" evidence="19">
        <dbReference type="Rhea" id="RHEA:30144"/>
    </physiologicalReaction>
</comment>
<evidence type="ECO:0000256" key="12">
    <source>
        <dbReference type="ARBA" id="ARBA00023273"/>
    </source>
</evidence>
<keyword evidence="7" id="KW-0378">Hydrolase</keyword>
<keyword evidence="4" id="KW-1003">Cell membrane</keyword>
<evidence type="ECO:0000256" key="5">
    <source>
        <dbReference type="ARBA" id="ARBA00022490"/>
    </source>
</evidence>
<dbReference type="GO" id="GO:0016020">
    <property type="term" value="C:membrane"/>
    <property type="evidence" value="ECO:0007669"/>
    <property type="project" value="UniProtKB-SubCell"/>
</dbReference>